<keyword evidence="3" id="KW-1185">Reference proteome</keyword>
<evidence type="ECO:0000256" key="1">
    <source>
        <dbReference type="SAM" id="Phobius"/>
    </source>
</evidence>
<keyword evidence="1" id="KW-0472">Membrane</keyword>
<organism evidence="2 3">
    <name type="scientific">Deinococcus budaensis</name>
    <dbReference type="NCBI Taxonomy" id="1665626"/>
    <lineage>
        <taxon>Bacteria</taxon>
        <taxon>Thermotogati</taxon>
        <taxon>Deinococcota</taxon>
        <taxon>Deinococci</taxon>
        <taxon>Deinococcales</taxon>
        <taxon>Deinococcaceae</taxon>
        <taxon>Deinococcus</taxon>
    </lineage>
</organism>
<proteinExistence type="predicted"/>
<sequence length="320" mass="34235">MSPLTLLRPAVSPLTLQLGVALAALVLLAPFLGVLPPDARPAAAGWVSAAVLFDLTVSALGLGWITQRRRGFGPEQATLTLMLGLSLAGAVLPGWRGPLWVGAGLLGVGVWGHSRRPNVTGPHATPLERRTDSLARFLPHPVAASLAHDSLLWPGLWRRDAQVPPGAEVFTTHQRAGREVYVWLYLASELPLHLGLHAALGQKGDGGWAWLFTAADGLFTLWLLALSRSFGRFPLAVSGEHLRLSQGLLWSASVPLRLVEGAAPGRDAQAMRLTLVTPPNVTLTLRGDVTLRGPFGLTRRGRRFSLFVDDPAGLARRLNG</sequence>
<gene>
    <name evidence="2" type="ORF">HNQ09_002771</name>
</gene>
<reference evidence="2 3" key="1">
    <citation type="submission" date="2020-08" db="EMBL/GenBank/DDBJ databases">
        <title>Genomic Encyclopedia of Type Strains, Phase IV (KMG-IV): sequencing the most valuable type-strain genomes for metagenomic binning, comparative biology and taxonomic classification.</title>
        <authorList>
            <person name="Goeker M."/>
        </authorList>
    </citation>
    <scope>NUCLEOTIDE SEQUENCE [LARGE SCALE GENOMIC DNA]</scope>
    <source>
        <strain evidence="2 3">DSM 101791</strain>
    </source>
</reference>
<protein>
    <submittedName>
        <fullName evidence="2">Uncharacterized protein</fullName>
    </submittedName>
</protein>
<keyword evidence="1" id="KW-0812">Transmembrane</keyword>
<dbReference type="EMBL" id="JACHFN010000011">
    <property type="protein sequence ID" value="MBB5235317.1"/>
    <property type="molecule type" value="Genomic_DNA"/>
</dbReference>
<feature type="transmembrane region" description="Helical" evidence="1">
    <location>
        <begin position="43"/>
        <end position="65"/>
    </location>
</feature>
<dbReference type="RefSeq" id="WP_184030336.1">
    <property type="nucleotide sequence ID" value="NZ_JACHFN010000011.1"/>
</dbReference>
<keyword evidence="1" id="KW-1133">Transmembrane helix</keyword>
<evidence type="ECO:0000313" key="2">
    <source>
        <dbReference type="EMBL" id="MBB5235317.1"/>
    </source>
</evidence>
<accession>A0A7W8GGP0</accession>
<evidence type="ECO:0000313" key="3">
    <source>
        <dbReference type="Proteomes" id="UP000525389"/>
    </source>
</evidence>
<comment type="caution">
    <text evidence="2">The sequence shown here is derived from an EMBL/GenBank/DDBJ whole genome shotgun (WGS) entry which is preliminary data.</text>
</comment>
<dbReference type="AlphaFoldDB" id="A0A7W8GGP0"/>
<dbReference type="Proteomes" id="UP000525389">
    <property type="component" value="Unassembled WGS sequence"/>
</dbReference>
<name>A0A7W8GGP0_9DEIO</name>